<protein>
    <submittedName>
        <fullName evidence="2">Uncharacterized protein</fullName>
    </submittedName>
</protein>
<organism evidence="2 3">
    <name type="scientific">Brassica cretica</name>
    <name type="common">Mustard</name>
    <dbReference type="NCBI Taxonomy" id="69181"/>
    <lineage>
        <taxon>Eukaryota</taxon>
        <taxon>Viridiplantae</taxon>
        <taxon>Streptophyta</taxon>
        <taxon>Embryophyta</taxon>
        <taxon>Tracheophyta</taxon>
        <taxon>Spermatophyta</taxon>
        <taxon>Magnoliopsida</taxon>
        <taxon>eudicotyledons</taxon>
        <taxon>Gunneridae</taxon>
        <taxon>Pentapetalae</taxon>
        <taxon>rosids</taxon>
        <taxon>malvids</taxon>
        <taxon>Brassicales</taxon>
        <taxon>Brassicaceae</taxon>
        <taxon>Brassiceae</taxon>
        <taxon>Brassica</taxon>
    </lineage>
</organism>
<dbReference type="AlphaFoldDB" id="A0A8S9GUL5"/>
<evidence type="ECO:0000313" key="2">
    <source>
        <dbReference type="EMBL" id="KAF2549965.1"/>
    </source>
</evidence>
<dbReference type="Proteomes" id="UP000712281">
    <property type="component" value="Unassembled WGS sequence"/>
</dbReference>
<comment type="caution">
    <text evidence="2">The sequence shown here is derived from an EMBL/GenBank/DDBJ whole genome shotgun (WGS) entry which is preliminary data.</text>
</comment>
<evidence type="ECO:0000313" key="3">
    <source>
        <dbReference type="Proteomes" id="UP000712281"/>
    </source>
</evidence>
<accession>A0A8S9GUL5</accession>
<gene>
    <name evidence="2" type="ORF">F2Q68_00035231</name>
    <name evidence="1" type="ORF">F2Q70_00030845</name>
</gene>
<evidence type="ECO:0000313" key="1">
    <source>
        <dbReference type="EMBL" id="KAF2532214.1"/>
    </source>
</evidence>
<name>A0A8S9GUL5_BRACR</name>
<dbReference type="EMBL" id="QGKW02001988">
    <property type="protein sequence ID" value="KAF2549965.1"/>
    <property type="molecule type" value="Genomic_DNA"/>
</dbReference>
<dbReference type="EMBL" id="QGKY02002305">
    <property type="protein sequence ID" value="KAF2532214.1"/>
    <property type="molecule type" value="Genomic_DNA"/>
</dbReference>
<reference evidence="2" key="1">
    <citation type="submission" date="2019-12" db="EMBL/GenBank/DDBJ databases">
        <title>Genome sequencing and annotation of Brassica cretica.</title>
        <authorList>
            <person name="Studholme D.J."/>
            <person name="Sarris P.F."/>
        </authorList>
    </citation>
    <scope>NUCLEOTIDE SEQUENCE</scope>
    <source>
        <strain evidence="2">PFS-001/15</strain>
        <strain evidence="1">PFS-102/07</strain>
        <tissue evidence="2">Leaf</tissue>
    </source>
</reference>
<proteinExistence type="predicted"/>
<sequence length="81" mass="9526">MHDETTQFIIVKYTFKAIVYIFVEKTAEDYGDAPFSSVQLIKIIDKKVRNRLSLTEMLRDLGYEEGLRAWFETRPPPEARV</sequence>